<name>A0A5C5ZU19_9BACT</name>
<dbReference type="Pfam" id="PF09365">
    <property type="entry name" value="DUF2461"/>
    <property type="match status" value="1"/>
</dbReference>
<dbReference type="Proteomes" id="UP000315440">
    <property type="component" value="Unassembled WGS sequence"/>
</dbReference>
<comment type="caution">
    <text evidence="1">The sequence shown here is derived from an EMBL/GenBank/DDBJ whole genome shotgun (WGS) entry which is preliminary data.</text>
</comment>
<evidence type="ECO:0008006" key="3">
    <source>
        <dbReference type="Google" id="ProtNLM"/>
    </source>
</evidence>
<protein>
    <recommendedName>
        <fullName evidence="3">TIGR02453 family protein</fullName>
    </recommendedName>
</protein>
<dbReference type="InterPro" id="IPR015996">
    <property type="entry name" value="UCP028451"/>
</dbReference>
<dbReference type="PANTHER" id="PTHR36452">
    <property type="entry name" value="CHROMOSOME 12, WHOLE GENOME SHOTGUN SEQUENCE"/>
    <property type="match status" value="1"/>
</dbReference>
<keyword evidence="2" id="KW-1185">Reference proteome</keyword>
<evidence type="ECO:0000313" key="1">
    <source>
        <dbReference type="EMBL" id="TWT90760.1"/>
    </source>
</evidence>
<organism evidence="1 2">
    <name type="scientific">Pseudobythopirellula maris</name>
    <dbReference type="NCBI Taxonomy" id="2527991"/>
    <lineage>
        <taxon>Bacteria</taxon>
        <taxon>Pseudomonadati</taxon>
        <taxon>Planctomycetota</taxon>
        <taxon>Planctomycetia</taxon>
        <taxon>Pirellulales</taxon>
        <taxon>Lacipirellulaceae</taxon>
        <taxon>Pseudobythopirellula</taxon>
    </lineage>
</organism>
<reference evidence="1 2" key="1">
    <citation type="submission" date="2019-02" db="EMBL/GenBank/DDBJ databases">
        <title>Deep-cultivation of Planctomycetes and their phenomic and genomic characterization uncovers novel biology.</title>
        <authorList>
            <person name="Wiegand S."/>
            <person name="Jogler M."/>
            <person name="Boedeker C."/>
            <person name="Pinto D."/>
            <person name="Vollmers J."/>
            <person name="Rivas-Marin E."/>
            <person name="Kohn T."/>
            <person name="Peeters S.H."/>
            <person name="Heuer A."/>
            <person name="Rast P."/>
            <person name="Oberbeckmann S."/>
            <person name="Bunk B."/>
            <person name="Jeske O."/>
            <person name="Meyerdierks A."/>
            <person name="Storesund J.E."/>
            <person name="Kallscheuer N."/>
            <person name="Luecker S."/>
            <person name="Lage O.M."/>
            <person name="Pohl T."/>
            <person name="Merkel B.J."/>
            <person name="Hornburger P."/>
            <person name="Mueller R.-W."/>
            <person name="Bruemmer F."/>
            <person name="Labrenz M."/>
            <person name="Spormann A.M."/>
            <person name="Op Den Camp H."/>
            <person name="Overmann J."/>
            <person name="Amann R."/>
            <person name="Jetten M.S.M."/>
            <person name="Mascher T."/>
            <person name="Medema M.H."/>
            <person name="Devos D.P."/>
            <person name="Kaster A.-K."/>
            <person name="Ovreas L."/>
            <person name="Rohde M."/>
            <person name="Galperin M.Y."/>
            <person name="Jogler C."/>
        </authorList>
    </citation>
    <scope>NUCLEOTIDE SEQUENCE [LARGE SCALE GENOMIC DNA]</scope>
    <source>
        <strain evidence="1 2">Mal64</strain>
    </source>
</reference>
<dbReference type="OrthoDB" id="9794241at2"/>
<dbReference type="InterPro" id="IPR012808">
    <property type="entry name" value="CHP02453"/>
</dbReference>
<proteinExistence type="predicted"/>
<evidence type="ECO:0000313" key="2">
    <source>
        <dbReference type="Proteomes" id="UP000315440"/>
    </source>
</evidence>
<dbReference type="PIRSF" id="PIRSF028451">
    <property type="entry name" value="UCP028451"/>
    <property type="match status" value="1"/>
</dbReference>
<gene>
    <name evidence="1" type="ORF">Mal64_11570</name>
</gene>
<dbReference type="EMBL" id="SJPQ01000001">
    <property type="protein sequence ID" value="TWT90760.1"/>
    <property type="molecule type" value="Genomic_DNA"/>
</dbReference>
<dbReference type="PANTHER" id="PTHR36452:SF1">
    <property type="entry name" value="DUF2461 DOMAIN-CONTAINING PROTEIN"/>
    <property type="match status" value="1"/>
</dbReference>
<dbReference type="NCBIfam" id="TIGR02453">
    <property type="entry name" value="TIGR02453 family protein"/>
    <property type="match status" value="1"/>
</dbReference>
<dbReference type="RefSeq" id="WP_146397929.1">
    <property type="nucleotide sequence ID" value="NZ_SJPQ01000001.1"/>
</dbReference>
<sequence>MPSAPKFAGFPLGTLRFLEELSKNNRRDWFEKNRERYESEVRGPALAYIAAMERPLARVSPQFLAVPKKVGGSLMRIHRDVRFSKDKSPYKTNVGIQFRHAAGKDVHAPGLYLHIAPDGCFLGSGVWRPESSALAAIRRAIDADPSAWRKARDNKRFRAAWDLQGESLKRAPKGYPIDHPMIEDLRRKDHIAGCKIEPDELMSPDIVKETTAKFVATKPYLAFLCDAIGVEF</sequence>
<accession>A0A5C5ZU19</accession>
<dbReference type="AlphaFoldDB" id="A0A5C5ZU19"/>